<reference evidence="2" key="1">
    <citation type="submission" date="2014-11" db="EMBL/GenBank/DDBJ databases">
        <authorList>
            <person name="Amaro Gonzalez C."/>
        </authorList>
    </citation>
    <scope>NUCLEOTIDE SEQUENCE</scope>
</reference>
<evidence type="ECO:0000256" key="1">
    <source>
        <dbReference type="SAM" id="MobiDB-lite"/>
    </source>
</evidence>
<evidence type="ECO:0000313" key="2">
    <source>
        <dbReference type="EMBL" id="JAH56207.1"/>
    </source>
</evidence>
<name>A0A0E9TRW3_ANGAN</name>
<feature type="region of interest" description="Disordered" evidence="1">
    <location>
        <begin position="1"/>
        <end position="25"/>
    </location>
</feature>
<reference evidence="2" key="2">
    <citation type="journal article" date="2015" name="Fish Shellfish Immunol.">
        <title>Early steps in the European eel (Anguilla anguilla)-Vibrio vulnificus interaction in the gills: Role of the RtxA13 toxin.</title>
        <authorList>
            <person name="Callol A."/>
            <person name="Pajuelo D."/>
            <person name="Ebbesson L."/>
            <person name="Teles M."/>
            <person name="MacKenzie S."/>
            <person name="Amaro C."/>
        </authorList>
    </citation>
    <scope>NUCLEOTIDE SEQUENCE</scope>
</reference>
<proteinExistence type="predicted"/>
<dbReference type="EMBL" id="GBXM01052370">
    <property type="protein sequence ID" value="JAH56207.1"/>
    <property type="molecule type" value="Transcribed_RNA"/>
</dbReference>
<accession>A0A0E9TRW3</accession>
<sequence length="60" mass="6714">MHQGDSGSKAERTPDTVTQNHHFESGRTLIGSLNLSNPNVYHHHSLSTKGPKKLYFKLTI</sequence>
<organism evidence="2">
    <name type="scientific">Anguilla anguilla</name>
    <name type="common">European freshwater eel</name>
    <name type="synonym">Muraena anguilla</name>
    <dbReference type="NCBI Taxonomy" id="7936"/>
    <lineage>
        <taxon>Eukaryota</taxon>
        <taxon>Metazoa</taxon>
        <taxon>Chordata</taxon>
        <taxon>Craniata</taxon>
        <taxon>Vertebrata</taxon>
        <taxon>Euteleostomi</taxon>
        <taxon>Actinopterygii</taxon>
        <taxon>Neopterygii</taxon>
        <taxon>Teleostei</taxon>
        <taxon>Anguilliformes</taxon>
        <taxon>Anguillidae</taxon>
        <taxon>Anguilla</taxon>
    </lineage>
</organism>
<protein>
    <submittedName>
        <fullName evidence="2">Uncharacterized protein</fullName>
    </submittedName>
</protein>
<dbReference type="AlphaFoldDB" id="A0A0E9TRW3"/>